<organism evidence="6 7">
    <name type="scientific">Fistulifera solaris</name>
    <name type="common">Oleaginous diatom</name>
    <dbReference type="NCBI Taxonomy" id="1519565"/>
    <lineage>
        <taxon>Eukaryota</taxon>
        <taxon>Sar</taxon>
        <taxon>Stramenopiles</taxon>
        <taxon>Ochrophyta</taxon>
        <taxon>Bacillariophyta</taxon>
        <taxon>Bacillariophyceae</taxon>
        <taxon>Bacillariophycidae</taxon>
        <taxon>Naviculales</taxon>
        <taxon>Naviculaceae</taxon>
        <taxon>Fistulifera</taxon>
    </lineage>
</organism>
<feature type="compositionally biased region" description="Basic and acidic residues" evidence="2">
    <location>
        <begin position="14"/>
        <end position="27"/>
    </location>
</feature>
<dbReference type="InParanoid" id="A0A1Z5J6F2"/>
<dbReference type="SUPFAM" id="SSF53756">
    <property type="entry name" value="UDP-Glycosyltransferase/glycogen phosphorylase"/>
    <property type="match status" value="1"/>
</dbReference>
<name>A0A1Z5J6F2_FISSO</name>
<dbReference type="InterPro" id="IPR010610">
    <property type="entry name" value="EryCIII-like_C"/>
</dbReference>
<feature type="compositionally biased region" description="Polar residues" evidence="2">
    <location>
        <begin position="795"/>
        <end position="806"/>
    </location>
</feature>
<dbReference type="CDD" id="cd03784">
    <property type="entry name" value="GT1_Gtf-like"/>
    <property type="match status" value="1"/>
</dbReference>
<keyword evidence="6" id="KW-0328">Glycosyltransferase</keyword>
<dbReference type="FunFam" id="3.40.50.2000:FF:000009">
    <property type="entry name" value="Sterol 3-beta-glucosyltransferase UGT80A2"/>
    <property type="match status" value="1"/>
</dbReference>
<dbReference type="InterPro" id="IPR002213">
    <property type="entry name" value="UDP_glucos_trans"/>
</dbReference>
<proteinExistence type="predicted"/>
<evidence type="ECO:0000259" key="4">
    <source>
        <dbReference type="Pfam" id="PF03033"/>
    </source>
</evidence>
<gene>
    <name evidence="6" type="ORF">FisN_16Lh270</name>
</gene>
<evidence type="ECO:0000313" key="6">
    <source>
        <dbReference type="EMBL" id="GAX09573.1"/>
    </source>
</evidence>
<reference evidence="6 7" key="1">
    <citation type="journal article" date="2015" name="Plant Cell">
        <title>Oil accumulation by the oleaginous diatom Fistulifera solaris as revealed by the genome and transcriptome.</title>
        <authorList>
            <person name="Tanaka T."/>
            <person name="Maeda Y."/>
            <person name="Veluchamy A."/>
            <person name="Tanaka M."/>
            <person name="Abida H."/>
            <person name="Marechal E."/>
            <person name="Bowler C."/>
            <person name="Muto M."/>
            <person name="Sunaga Y."/>
            <person name="Tanaka M."/>
            <person name="Yoshino T."/>
            <person name="Taniguchi T."/>
            <person name="Fukuda Y."/>
            <person name="Nemoto M."/>
            <person name="Matsumoto M."/>
            <person name="Wong P.S."/>
            <person name="Aburatani S."/>
            <person name="Fujibuchi W."/>
        </authorList>
    </citation>
    <scope>NUCLEOTIDE SEQUENCE [LARGE SCALE GENOMIC DNA]</scope>
    <source>
        <strain evidence="6 7">JPCC DA0580</strain>
    </source>
</reference>
<evidence type="ECO:0000256" key="3">
    <source>
        <dbReference type="SAM" id="Phobius"/>
    </source>
</evidence>
<evidence type="ECO:0000256" key="1">
    <source>
        <dbReference type="ARBA" id="ARBA00022679"/>
    </source>
</evidence>
<dbReference type="InterPro" id="IPR050426">
    <property type="entry name" value="Glycosyltransferase_28"/>
</dbReference>
<dbReference type="AlphaFoldDB" id="A0A1Z5J6F2"/>
<dbReference type="PANTHER" id="PTHR48050:SF13">
    <property type="entry name" value="STEROL 3-BETA-GLUCOSYLTRANSFERASE UGT80A2"/>
    <property type="match status" value="1"/>
</dbReference>
<comment type="caution">
    <text evidence="6">The sequence shown here is derived from an EMBL/GenBank/DDBJ whole genome shotgun (WGS) entry which is preliminary data.</text>
</comment>
<keyword evidence="7" id="KW-1185">Reference proteome</keyword>
<dbReference type="Proteomes" id="UP000198406">
    <property type="component" value="Unassembled WGS sequence"/>
</dbReference>
<keyword evidence="3" id="KW-0472">Membrane</keyword>
<feature type="region of interest" description="Disordered" evidence="2">
    <location>
        <begin position="772"/>
        <end position="810"/>
    </location>
</feature>
<dbReference type="GO" id="GO:0005975">
    <property type="term" value="P:carbohydrate metabolic process"/>
    <property type="evidence" value="ECO:0007669"/>
    <property type="project" value="InterPro"/>
</dbReference>
<evidence type="ECO:0000256" key="2">
    <source>
        <dbReference type="SAM" id="MobiDB-lite"/>
    </source>
</evidence>
<sequence length="888" mass="99772">MSSALTVDDDDRDSEERRPLVHENHREAPMIPLPTSMNICIMIVGTHGDVLPFTGLALSLKEMGHRVRIATHEVHRHTVVSKGIEFYPMAGDPKLLSSWMVQTGGSIWGEAKHPGLIPEKTRAVLEILKSSWPAAVETDPLDASAQPFVADAIIANPPVMGHIHVAEALGIPCHIMFPQPWYYGTSAFPHPMAGMDYVEGRTGNSQSYQVFEALAWTNFGREINRWRKWTLKLPAVSAYSSSPNFVRHARLPFSAMWSPAFVPKPDDWPDQCKVVGTFVIDQKSTADLSPFANLQRWLDSGDKPVFIGFGSMVIKDPSRIESIIREAALEAKCRVVVQSSWTKLDVELPEGAEGSELLRNVGPCPHDWLLPQCCAVVHHGGAGTVAAGLRLGLPTLVCPFFADQFMWGFFVEEAGVGPKACPVNKLTKDCLVEKLLALKDQKIRQKAQALAEKMKLEDGIQGGLIHFLDSLPRENMLCDVSLLLGEVKQARYELLGTRILHNGIKVSSEVAALLETEYKFDFSWESFKAWLPSLKSWNDRYYFTYGIRRHAVCKHMLTGHIRSFLRGIFTAFGSSFFAGIDALLQLYVLSDYHARVNGAFGCIFGLIISAFAVVWQLLMILPLFFDRIILGITNGCFGKDFDYVLYVGYKVHVYKTAYVEAEKASIATKGFSKARKTELLEALRYVVNARIVFQGAHPHRGKRHENFLSVRLDRLLKMLSMPESKRLMKLSQQEVDEVADLLASLSRPQAKQQQQQPYFTKFILRFASNYDKENDDDNDNNNKSNNNLGEDDQASVGSKGSRNSRGSIKRSLSDLSTRLKGTIHNLISSNPDKYADTEVSFSMFLHCLHLVSKERYQHKSRRTLFRDSSFYMKDIDGSNIDGFSEYLF</sequence>
<keyword evidence="3" id="KW-1133">Transmembrane helix</keyword>
<dbReference type="Pfam" id="PF06722">
    <property type="entry name" value="EryCIII-like_C"/>
    <property type="match status" value="1"/>
</dbReference>
<feature type="domain" description="Erythromycin biosynthesis protein CIII-like C-terminal" evidence="5">
    <location>
        <begin position="358"/>
        <end position="454"/>
    </location>
</feature>
<dbReference type="Gene3D" id="3.40.50.2000">
    <property type="entry name" value="Glycogen Phosphorylase B"/>
    <property type="match status" value="2"/>
</dbReference>
<evidence type="ECO:0000259" key="5">
    <source>
        <dbReference type="Pfam" id="PF06722"/>
    </source>
</evidence>
<keyword evidence="3" id="KW-0812">Transmembrane</keyword>
<evidence type="ECO:0000313" key="7">
    <source>
        <dbReference type="Proteomes" id="UP000198406"/>
    </source>
</evidence>
<dbReference type="Pfam" id="PF03033">
    <property type="entry name" value="Glyco_transf_28"/>
    <property type="match status" value="1"/>
</dbReference>
<feature type="domain" description="Glycosyltransferase family 28 N-terminal" evidence="4">
    <location>
        <begin position="39"/>
        <end position="183"/>
    </location>
</feature>
<accession>A0A1Z5J6F2</accession>
<dbReference type="EMBL" id="BDSP01000008">
    <property type="protein sequence ID" value="GAX09573.1"/>
    <property type="molecule type" value="Genomic_DNA"/>
</dbReference>
<dbReference type="OrthoDB" id="5835829at2759"/>
<keyword evidence="1 6" id="KW-0808">Transferase</keyword>
<protein>
    <submittedName>
        <fullName evidence="6">Sterol 3beta-glucosyltransferase</fullName>
        <ecNumber evidence="6">2.4.1.173</ecNumber>
    </submittedName>
</protein>
<dbReference type="GO" id="GO:0016906">
    <property type="term" value="F:sterol 3-beta-glucosyltransferase activity"/>
    <property type="evidence" value="ECO:0007669"/>
    <property type="project" value="UniProtKB-EC"/>
</dbReference>
<dbReference type="InterPro" id="IPR004276">
    <property type="entry name" value="GlycoTrans_28_N"/>
</dbReference>
<feature type="region of interest" description="Disordered" evidence="2">
    <location>
        <begin position="1"/>
        <end position="27"/>
    </location>
</feature>
<dbReference type="PANTHER" id="PTHR48050">
    <property type="entry name" value="STEROL 3-BETA-GLUCOSYLTRANSFERASE"/>
    <property type="match status" value="1"/>
</dbReference>
<dbReference type="EC" id="2.4.1.173" evidence="6"/>
<feature type="transmembrane region" description="Helical" evidence="3">
    <location>
        <begin position="600"/>
        <end position="625"/>
    </location>
</feature>
<feature type="transmembrane region" description="Helical" evidence="3">
    <location>
        <begin position="564"/>
        <end position="588"/>
    </location>
</feature>